<reference evidence="1" key="1">
    <citation type="submission" date="2022-01" db="EMBL/GenBank/DDBJ databases">
        <authorList>
            <person name="King R."/>
        </authorList>
    </citation>
    <scope>NUCLEOTIDE SEQUENCE</scope>
</reference>
<evidence type="ECO:0000313" key="1">
    <source>
        <dbReference type="EMBL" id="CAH1390387.1"/>
    </source>
</evidence>
<name>A0A9P0E8G4_NEZVI</name>
<gene>
    <name evidence="1" type="ORF">NEZAVI_LOCUS1599</name>
</gene>
<protein>
    <submittedName>
        <fullName evidence="1">Uncharacterized protein</fullName>
    </submittedName>
</protein>
<keyword evidence="2" id="KW-1185">Reference proteome</keyword>
<sequence length="86" mass="10319">MNKDKEAYICFVDLIKTLNRVNVQDVQKALREKDGTLGFWKALLNLFAKCRNFVRTCNNSVPARNLDFWSNWRWRRRRELGQSRAQ</sequence>
<proteinExistence type="predicted"/>
<accession>A0A9P0E8G4</accession>
<dbReference type="AlphaFoldDB" id="A0A9P0E8G4"/>
<dbReference type="Proteomes" id="UP001152798">
    <property type="component" value="Chromosome 1"/>
</dbReference>
<organism evidence="1 2">
    <name type="scientific">Nezara viridula</name>
    <name type="common">Southern green stink bug</name>
    <name type="synonym">Cimex viridulus</name>
    <dbReference type="NCBI Taxonomy" id="85310"/>
    <lineage>
        <taxon>Eukaryota</taxon>
        <taxon>Metazoa</taxon>
        <taxon>Ecdysozoa</taxon>
        <taxon>Arthropoda</taxon>
        <taxon>Hexapoda</taxon>
        <taxon>Insecta</taxon>
        <taxon>Pterygota</taxon>
        <taxon>Neoptera</taxon>
        <taxon>Paraneoptera</taxon>
        <taxon>Hemiptera</taxon>
        <taxon>Heteroptera</taxon>
        <taxon>Panheteroptera</taxon>
        <taxon>Pentatomomorpha</taxon>
        <taxon>Pentatomoidea</taxon>
        <taxon>Pentatomidae</taxon>
        <taxon>Pentatominae</taxon>
        <taxon>Nezara</taxon>
    </lineage>
</organism>
<evidence type="ECO:0000313" key="2">
    <source>
        <dbReference type="Proteomes" id="UP001152798"/>
    </source>
</evidence>
<dbReference type="OrthoDB" id="6645269at2759"/>
<dbReference type="EMBL" id="OV725077">
    <property type="protein sequence ID" value="CAH1390387.1"/>
    <property type="molecule type" value="Genomic_DNA"/>
</dbReference>